<evidence type="ECO:0008006" key="4">
    <source>
        <dbReference type="Google" id="ProtNLM"/>
    </source>
</evidence>
<comment type="caution">
    <text evidence="2">The sequence shown here is derived from an EMBL/GenBank/DDBJ whole genome shotgun (WGS) entry which is preliminary data.</text>
</comment>
<evidence type="ECO:0000313" key="2">
    <source>
        <dbReference type="EMBL" id="MFG3817711.1"/>
    </source>
</evidence>
<evidence type="ECO:0000256" key="1">
    <source>
        <dbReference type="SAM" id="MobiDB-lite"/>
    </source>
</evidence>
<dbReference type="Proteomes" id="UP001604335">
    <property type="component" value="Unassembled WGS sequence"/>
</dbReference>
<keyword evidence="3" id="KW-1185">Reference proteome</keyword>
<proteinExistence type="predicted"/>
<feature type="region of interest" description="Disordered" evidence="1">
    <location>
        <begin position="96"/>
        <end position="118"/>
    </location>
</feature>
<name>A0ABW7CCT4_9CYAN</name>
<dbReference type="EMBL" id="JAZAQF010000051">
    <property type="protein sequence ID" value="MFG3817711.1"/>
    <property type="molecule type" value="Genomic_DNA"/>
</dbReference>
<sequence>MERRCIMIIVEGPNDQAFLRRVLAVAFGLKEFNGEESELSEISPFWEHWKPKYPKVIKKSEKQGKEKSTSKIARTDLELIYKSIIKHLEQPIFSPSNALSSHRSSLHSSPNTTHSPCS</sequence>
<protein>
    <recommendedName>
        <fullName evidence="4">DUF4276 family protein</fullName>
    </recommendedName>
</protein>
<feature type="non-terminal residue" evidence="2">
    <location>
        <position position="118"/>
    </location>
</feature>
<feature type="compositionally biased region" description="Low complexity" evidence="1">
    <location>
        <begin position="96"/>
        <end position="111"/>
    </location>
</feature>
<organism evidence="2 3">
    <name type="scientific">Limnothrix redekei LRLZ20PSL1</name>
    <dbReference type="NCBI Taxonomy" id="3112953"/>
    <lineage>
        <taxon>Bacteria</taxon>
        <taxon>Bacillati</taxon>
        <taxon>Cyanobacteriota</taxon>
        <taxon>Cyanophyceae</taxon>
        <taxon>Pseudanabaenales</taxon>
        <taxon>Pseudanabaenaceae</taxon>
        <taxon>Limnothrix</taxon>
    </lineage>
</organism>
<reference evidence="3" key="1">
    <citation type="journal article" date="2024" name="Algal Res.">
        <title>Biochemical, toxicological and genomic investigation of a high-biomass producing Limnothrix strain isolated from Italian shallow drinking water reservoir.</title>
        <authorList>
            <person name="Simonazzi M."/>
            <person name="Shishido T.K."/>
            <person name="Delbaje E."/>
            <person name="Wahlsten M."/>
            <person name="Fewer D.P."/>
            <person name="Sivonen K."/>
            <person name="Pezzolesi L."/>
            <person name="Pistocchi R."/>
        </authorList>
    </citation>
    <scope>NUCLEOTIDE SEQUENCE [LARGE SCALE GENOMIC DNA]</scope>
    <source>
        <strain evidence="3">LRLZ20PSL1</strain>
    </source>
</reference>
<accession>A0ABW7CCT4</accession>
<gene>
    <name evidence="2" type="ORF">VPK24_08685</name>
</gene>
<evidence type="ECO:0000313" key="3">
    <source>
        <dbReference type="Proteomes" id="UP001604335"/>
    </source>
</evidence>